<evidence type="ECO:0000256" key="2">
    <source>
        <dbReference type="ARBA" id="ARBA00022448"/>
    </source>
</evidence>
<dbReference type="PROSITE" id="PS00211">
    <property type="entry name" value="ABC_TRANSPORTER_1"/>
    <property type="match status" value="1"/>
</dbReference>
<dbReference type="GO" id="GO:0015658">
    <property type="term" value="F:branched-chain amino acid transmembrane transporter activity"/>
    <property type="evidence" value="ECO:0007669"/>
    <property type="project" value="TreeGrafter"/>
</dbReference>
<feature type="domain" description="ABC transporter" evidence="6">
    <location>
        <begin position="3"/>
        <end position="233"/>
    </location>
</feature>
<dbReference type="GO" id="GO:0005524">
    <property type="term" value="F:ATP binding"/>
    <property type="evidence" value="ECO:0007669"/>
    <property type="project" value="UniProtKB-KW"/>
</dbReference>
<dbReference type="SMART" id="SM00382">
    <property type="entry name" value="AAA"/>
    <property type="match status" value="1"/>
</dbReference>
<comment type="caution">
    <text evidence="7">The sequence shown here is derived from an EMBL/GenBank/DDBJ whole genome shotgun (WGS) entry which is preliminary data.</text>
</comment>
<organism evidence="7 8">
    <name type="scientific">Chelatococcus asaccharovorans</name>
    <dbReference type="NCBI Taxonomy" id="28210"/>
    <lineage>
        <taxon>Bacteria</taxon>
        <taxon>Pseudomonadati</taxon>
        <taxon>Pseudomonadota</taxon>
        <taxon>Alphaproteobacteria</taxon>
        <taxon>Hyphomicrobiales</taxon>
        <taxon>Chelatococcaceae</taxon>
        <taxon>Chelatococcus</taxon>
    </lineage>
</organism>
<dbReference type="Gene3D" id="3.40.50.300">
    <property type="entry name" value="P-loop containing nucleotide triphosphate hydrolases"/>
    <property type="match status" value="1"/>
</dbReference>
<keyword evidence="8" id="KW-1185">Reference proteome</keyword>
<dbReference type="InterPro" id="IPR017871">
    <property type="entry name" value="ABC_transporter-like_CS"/>
</dbReference>
<evidence type="ECO:0000256" key="5">
    <source>
        <dbReference type="ARBA" id="ARBA00022970"/>
    </source>
</evidence>
<sequence>MLLETRDLHVSYGPIVAVRGVSLAIPQGQIVSIVGANGAGKSTIVRAISGELAPARGEIVYRGSTLTGLPAFQVARRGIVQCPEGRRVFAGLTVMENLRLGAYGRGQLAQAAETLERIFTIFPRLKERRTQLAGTLSGGEQQMLAIGRAMMAAPEILLLDEPSLGLAPILVQTMFEAIRAINAGGTSVLLIEQNAFMALNIAHYAYVLRTGTVVAEGKGMDLLKDEDTIRAYLG</sequence>
<gene>
    <name evidence="7" type="ORF">C7450_112168</name>
</gene>
<evidence type="ECO:0000259" key="6">
    <source>
        <dbReference type="PROSITE" id="PS50893"/>
    </source>
</evidence>
<dbReference type="PROSITE" id="PS50893">
    <property type="entry name" value="ABC_TRANSPORTER_2"/>
    <property type="match status" value="1"/>
</dbReference>
<proteinExistence type="inferred from homology"/>
<dbReference type="Pfam" id="PF00005">
    <property type="entry name" value="ABC_tran"/>
    <property type="match status" value="1"/>
</dbReference>
<evidence type="ECO:0000256" key="4">
    <source>
        <dbReference type="ARBA" id="ARBA00022840"/>
    </source>
</evidence>
<keyword evidence="4 7" id="KW-0067">ATP-binding</keyword>
<evidence type="ECO:0000256" key="3">
    <source>
        <dbReference type="ARBA" id="ARBA00022741"/>
    </source>
</evidence>
<dbReference type="RefSeq" id="WP_110377374.1">
    <property type="nucleotide sequence ID" value="NZ_JAHBRY010000002.1"/>
</dbReference>
<dbReference type="InterPro" id="IPR003593">
    <property type="entry name" value="AAA+_ATPase"/>
</dbReference>
<dbReference type="InterPro" id="IPR027417">
    <property type="entry name" value="P-loop_NTPase"/>
</dbReference>
<reference evidence="7 8" key="1">
    <citation type="submission" date="2018-05" db="EMBL/GenBank/DDBJ databases">
        <title>Genomic Encyclopedia of Type Strains, Phase IV (KMG-IV): sequencing the most valuable type-strain genomes for metagenomic binning, comparative biology and taxonomic classification.</title>
        <authorList>
            <person name="Goeker M."/>
        </authorList>
    </citation>
    <scope>NUCLEOTIDE SEQUENCE [LARGE SCALE GENOMIC DNA]</scope>
    <source>
        <strain evidence="7 8">DSM 6462</strain>
    </source>
</reference>
<dbReference type="OrthoDB" id="9776369at2"/>
<protein>
    <submittedName>
        <fullName evidence="7">Branched-chain amino acid transport system ATP-binding protein</fullName>
    </submittedName>
</protein>
<dbReference type="InterPro" id="IPR052156">
    <property type="entry name" value="BCAA_Transport_ATP-bd_LivF"/>
</dbReference>
<name>A0A2V3TZ74_9HYPH</name>
<keyword evidence="3" id="KW-0547">Nucleotide-binding</keyword>
<dbReference type="PANTHER" id="PTHR43820:SF4">
    <property type="entry name" value="HIGH-AFFINITY BRANCHED-CHAIN AMINO ACID TRANSPORT ATP-BINDING PROTEIN LIVF"/>
    <property type="match status" value="1"/>
</dbReference>
<dbReference type="PANTHER" id="PTHR43820">
    <property type="entry name" value="HIGH-AFFINITY BRANCHED-CHAIN AMINO ACID TRANSPORT ATP-BINDING PROTEIN LIVF"/>
    <property type="match status" value="1"/>
</dbReference>
<evidence type="ECO:0000313" key="8">
    <source>
        <dbReference type="Proteomes" id="UP000248021"/>
    </source>
</evidence>
<keyword evidence="2" id="KW-0813">Transport</keyword>
<dbReference type="InterPro" id="IPR003439">
    <property type="entry name" value="ABC_transporter-like_ATP-bd"/>
</dbReference>
<dbReference type="Proteomes" id="UP000248021">
    <property type="component" value="Unassembled WGS sequence"/>
</dbReference>
<dbReference type="GO" id="GO:0016887">
    <property type="term" value="F:ATP hydrolysis activity"/>
    <property type="evidence" value="ECO:0007669"/>
    <property type="project" value="InterPro"/>
</dbReference>
<dbReference type="GO" id="GO:0015807">
    <property type="term" value="P:L-amino acid transport"/>
    <property type="evidence" value="ECO:0007669"/>
    <property type="project" value="TreeGrafter"/>
</dbReference>
<evidence type="ECO:0000256" key="1">
    <source>
        <dbReference type="ARBA" id="ARBA00005417"/>
    </source>
</evidence>
<dbReference type="EMBL" id="QJJK01000012">
    <property type="protein sequence ID" value="PXW54139.1"/>
    <property type="molecule type" value="Genomic_DNA"/>
</dbReference>
<keyword evidence="5" id="KW-0029">Amino-acid transport</keyword>
<dbReference type="AlphaFoldDB" id="A0A2V3TZ74"/>
<dbReference type="CDD" id="cd03224">
    <property type="entry name" value="ABC_TM1139_LivF_branched"/>
    <property type="match status" value="1"/>
</dbReference>
<accession>A0A2V3TZ74</accession>
<dbReference type="SUPFAM" id="SSF52540">
    <property type="entry name" value="P-loop containing nucleoside triphosphate hydrolases"/>
    <property type="match status" value="1"/>
</dbReference>
<comment type="similarity">
    <text evidence="1">Belongs to the ABC transporter superfamily.</text>
</comment>
<evidence type="ECO:0000313" key="7">
    <source>
        <dbReference type="EMBL" id="PXW54139.1"/>
    </source>
</evidence>